<dbReference type="SUPFAM" id="SSF53901">
    <property type="entry name" value="Thiolase-like"/>
    <property type="match status" value="2"/>
</dbReference>
<feature type="region of interest" description="Disordered" evidence="1">
    <location>
        <begin position="393"/>
        <end position="473"/>
    </location>
</feature>
<dbReference type="Gene3D" id="3.40.47.10">
    <property type="match status" value="1"/>
</dbReference>
<reference evidence="4" key="1">
    <citation type="submission" date="2014-05" db="EMBL/GenBank/DDBJ databases">
        <authorList>
            <person name="Urmite Genomes"/>
        </authorList>
    </citation>
    <scope>NUCLEOTIDE SEQUENCE</scope>
    <source>
        <strain evidence="4">DSM 44074</strain>
    </source>
</reference>
<feature type="domain" description="Thiolase N-terminal" evidence="2">
    <location>
        <begin position="6"/>
        <end position="223"/>
    </location>
</feature>
<accession>A0AAV2WK02</accession>
<dbReference type="InterPro" id="IPR055140">
    <property type="entry name" value="Thiolase_C_2"/>
</dbReference>
<dbReference type="EMBL" id="LK021338">
    <property type="protein sequence ID" value="CDQ44576.1"/>
    <property type="molecule type" value="Genomic_DNA"/>
</dbReference>
<proteinExistence type="predicted"/>
<dbReference type="Proteomes" id="UP000028864">
    <property type="component" value="Unassembled WGS sequence"/>
</dbReference>
<evidence type="ECO:0000256" key="1">
    <source>
        <dbReference type="SAM" id="MobiDB-lite"/>
    </source>
</evidence>
<reference evidence="4" key="2">
    <citation type="submission" date="2015-09" db="EMBL/GenBank/DDBJ databases">
        <title>Draft genome sequence of Mycobacterium neoaurum DSM 44074.</title>
        <authorList>
            <person name="Croce O."/>
            <person name="Robert C."/>
            <person name="Raoult D."/>
            <person name="Drancourt M."/>
        </authorList>
    </citation>
    <scope>NUCLEOTIDE SEQUENCE</scope>
    <source>
        <strain evidence="4">DSM 44074</strain>
    </source>
</reference>
<dbReference type="Pfam" id="PF22691">
    <property type="entry name" value="Thiolase_C_1"/>
    <property type="match status" value="1"/>
</dbReference>
<dbReference type="GO" id="GO:0016747">
    <property type="term" value="F:acyltransferase activity, transferring groups other than amino-acyl groups"/>
    <property type="evidence" value="ECO:0007669"/>
    <property type="project" value="InterPro"/>
</dbReference>
<evidence type="ECO:0000313" key="5">
    <source>
        <dbReference type="Proteomes" id="UP000028864"/>
    </source>
</evidence>
<gene>
    <name evidence="4" type="ORF">BN1047_02456</name>
</gene>
<feature type="compositionally biased region" description="Low complexity" evidence="1">
    <location>
        <begin position="409"/>
        <end position="445"/>
    </location>
</feature>
<feature type="domain" description="Thiolase C-terminal" evidence="3">
    <location>
        <begin position="281"/>
        <end position="393"/>
    </location>
</feature>
<evidence type="ECO:0000259" key="2">
    <source>
        <dbReference type="Pfam" id="PF00108"/>
    </source>
</evidence>
<dbReference type="InterPro" id="IPR020616">
    <property type="entry name" value="Thiolase_N"/>
</dbReference>
<sequence>MAPEPVYILGAGMHPWGKWGRDFTEYGVVAARAALAEAGLDWRQIQLVAGADTIRNGYPGFVAGATFTQKLGWNGIPITSSYAACASGSQALQSARAHILAGLCDVALVIGADTTPKGFFAPVGGERKNDPDWQRFHLIGATNTVYFAMLARRRMDLYGATLEDFANVKVKNARHGLNNPNARYRKEASVEDVLASPVVSDPLRLLDICATSDGAAAIIVASKAFTEKHLGSVAGVPSVRAVSLQSPQYPQHLPELPDIATDSTAVVPGPERVFKDQILDAAYAEAGIGPEDLSLAEVYDLSTALELDWYEHLGLCAKGEAEQLLRSGATTIGGRIPVNASGGLASFGEAIPAQAIAQVCELTWQLKGQATGRQVEGATVGITANQGLFGHGSAVWPASAKPSPPRPSPKSANSPGSSKARPPAARSRAPPSASPPTKASSVTAPRSSSPPNHPRERACPNPTQRVRLGQRRARPARLHGIECRDAPFSIGFGDTDHHAAGCQRGLWSLLARRLLIQEEQNLGVIGVHLHDGRVEHLSARGDSTFPDGRRHNLGGELGVVGPEITRRQGIGSFHIAVKGLRRIGQQRQRRR</sequence>
<dbReference type="FunFam" id="3.40.47.10:FF:000041">
    <property type="entry name" value="Lipid-transfer protein"/>
    <property type="match status" value="1"/>
</dbReference>
<dbReference type="CDD" id="cd00829">
    <property type="entry name" value="SCP-x_thiolase"/>
    <property type="match status" value="1"/>
</dbReference>
<evidence type="ECO:0000313" key="4">
    <source>
        <dbReference type="EMBL" id="CDQ44576.1"/>
    </source>
</evidence>
<dbReference type="PANTHER" id="PTHR42870:SF1">
    <property type="entry name" value="NON-SPECIFIC LIPID-TRANSFER PROTEIN-LIKE 2"/>
    <property type="match status" value="1"/>
</dbReference>
<name>A0AAV2WK02_MYCNE</name>
<protein>
    <submittedName>
        <fullName evidence="4">Acetyl-CoA acetyltransferase</fullName>
    </submittedName>
</protein>
<organism evidence="4 5">
    <name type="scientific">Mycolicibacterium neoaurum</name>
    <name type="common">Mycobacterium neoaurum</name>
    <dbReference type="NCBI Taxonomy" id="1795"/>
    <lineage>
        <taxon>Bacteria</taxon>
        <taxon>Bacillati</taxon>
        <taxon>Actinomycetota</taxon>
        <taxon>Actinomycetes</taxon>
        <taxon>Mycobacteriales</taxon>
        <taxon>Mycobacteriaceae</taxon>
        <taxon>Mycolicibacterium</taxon>
    </lineage>
</organism>
<dbReference type="NCBIfam" id="NF004715">
    <property type="entry name" value="PRK06059.1"/>
    <property type="match status" value="1"/>
</dbReference>
<dbReference type="AlphaFoldDB" id="A0AAV2WK02"/>
<evidence type="ECO:0000259" key="3">
    <source>
        <dbReference type="Pfam" id="PF22691"/>
    </source>
</evidence>
<dbReference type="Pfam" id="PF00108">
    <property type="entry name" value="Thiolase_N"/>
    <property type="match status" value="1"/>
</dbReference>
<dbReference type="PANTHER" id="PTHR42870">
    <property type="entry name" value="ACETYL-COA C-ACETYLTRANSFERASE"/>
    <property type="match status" value="1"/>
</dbReference>
<dbReference type="InterPro" id="IPR016039">
    <property type="entry name" value="Thiolase-like"/>
</dbReference>